<dbReference type="GO" id="GO:0007608">
    <property type="term" value="P:sensory perception of smell"/>
    <property type="evidence" value="ECO:0007669"/>
    <property type="project" value="TreeGrafter"/>
</dbReference>
<organism evidence="1">
    <name type="scientific">Streltzoviella insularis</name>
    <dbReference type="NCBI Taxonomy" id="1206366"/>
    <lineage>
        <taxon>Eukaryota</taxon>
        <taxon>Metazoa</taxon>
        <taxon>Ecdysozoa</taxon>
        <taxon>Arthropoda</taxon>
        <taxon>Hexapoda</taxon>
        <taxon>Insecta</taxon>
        <taxon>Pterygota</taxon>
        <taxon>Neoptera</taxon>
        <taxon>Endopterygota</taxon>
        <taxon>Lepidoptera</taxon>
        <taxon>Glossata</taxon>
        <taxon>Ditrysia</taxon>
        <taxon>Cossoidea</taxon>
        <taxon>Cossidae</taxon>
        <taxon>Cossinae</taxon>
        <taxon>Streltzoviella</taxon>
    </lineage>
</organism>
<dbReference type="SUPFAM" id="SSF47565">
    <property type="entry name" value="Insect pheromone/odorant-binding proteins"/>
    <property type="match status" value="1"/>
</dbReference>
<dbReference type="Pfam" id="PF01395">
    <property type="entry name" value="PBP_GOBP"/>
    <property type="match status" value="1"/>
</dbReference>
<name>A0A7D5YL42_9NEOP</name>
<dbReference type="InterPro" id="IPR006170">
    <property type="entry name" value="PBP/GOBP"/>
</dbReference>
<dbReference type="GO" id="GO:0042048">
    <property type="term" value="P:olfactory behavior"/>
    <property type="evidence" value="ECO:0007669"/>
    <property type="project" value="TreeGrafter"/>
</dbReference>
<proteinExistence type="evidence at transcript level"/>
<accession>A0A7D5YL42</accession>
<dbReference type="EMBL" id="MT386739">
    <property type="protein sequence ID" value="QLI62023.1"/>
    <property type="molecule type" value="mRNA"/>
</dbReference>
<dbReference type="AlphaFoldDB" id="A0A7D5YL42"/>
<dbReference type="InterPro" id="IPR036728">
    <property type="entry name" value="PBP_GOBP_sf"/>
</dbReference>
<dbReference type="PANTHER" id="PTHR21364:SF1">
    <property type="entry name" value="GENERAL ODORANT-BINDING PROTEIN LUSH"/>
    <property type="match status" value="1"/>
</dbReference>
<dbReference type="PANTHER" id="PTHR21364">
    <property type="entry name" value="GENERAL ODORANT-BINDING PROTEIN 19A"/>
    <property type="match status" value="1"/>
</dbReference>
<reference evidence="1" key="2">
    <citation type="submission" date="2020-04" db="EMBL/GenBank/DDBJ databases">
        <authorList>
            <person name="Yang Y."/>
        </authorList>
    </citation>
    <scope>NUCLEOTIDE SEQUENCE</scope>
    <source>
        <tissue evidence="1">Antennae</tissue>
    </source>
</reference>
<evidence type="ECO:0000313" key="1">
    <source>
        <dbReference type="EMBL" id="QLI62023.1"/>
    </source>
</evidence>
<reference evidence="1" key="1">
    <citation type="journal article" date="2019" name="Sci. Rep.">
        <title>Antennal transcriptome analyses and olfactory protein identification in an important wood-boring moth pest, Streltzoviella insularis (Lepidoptera: Cossidae).</title>
        <authorList>
            <person name="Yang Y"/>
            <person name="Li W"/>
            <person name="Tao J Zong.S."/>
        </authorList>
    </citation>
    <scope>NUCLEOTIDE SEQUENCE</scope>
    <source>
        <tissue evidence="1">Antennae</tissue>
    </source>
</reference>
<protein>
    <submittedName>
        <fullName evidence="1">Odorant-binding protein 20</fullName>
    </submittedName>
</protein>
<dbReference type="GO" id="GO:0005549">
    <property type="term" value="F:odorant binding"/>
    <property type="evidence" value="ECO:0007669"/>
    <property type="project" value="InterPro"/>
</dbReference>
<sequence length="110" mass="13006">MGQDFIEICQIFFLDQVGHINEGIFVENHNVMCYIACIYKLTQAVKNNKLNLDLLIKQIDILYPTDMKEEVKKSVYACIHVQDNYDDMCEAIFYTTKCFYEFDPTYFIFA</sequence>
<dbReference type="CDD" id="cd23992">
    <property type="entry name" value="PBP_GOBP"/>
    <property type="match status" value="1"/>
</dbReference>
<dbReference type="GO" id="GO:0035275">
    <property type="term" value="F:dibutyl phthalate binding"/>
    <property type="evidence" value="ECO:0007669"/>
    <property type="project" value="TreeGrafter"/>
</dbReference>
<dbReference type="Gene3D" id="1.10.238.20">
    <property type="entry name" value="Pheromone/general odorant binding protein domain"/>
    <property type="match status" value="1"/>
</dbReference>
<dbReference type="GO" id="GO:0005576">
    <property type="term" value="C:extracellular region"/>
    <property type="evidence" value="ECO:0007669"/>
    <property type="project" value="TreeGrafter"/>
</dbReference>